<gene>
    <name evidence="1" type="ORF">N802_06260</name>
</gene>
<organism evidence="1 2">
    <name type="scientific">Knoellia sinensis KCTC 19936</name>
    <dbReference type="NCBI Taxonomy" id="1385520"/>
    <lineage>
        <taxon>Bacteria</taxon>
        <taxon>Bacillati</taxon>
        <taxon>Actinomycetota</taxon>
        <taxon>Actinomycetes</taxon>
        <taxon>Micrococcales</taxon>
        <taxon>Intrasporangiaceae</taxon>
        <taxon>Knoellia</taxon>
    </lineage>
</organism>
<dbReference type="EMBL" id="AVPJ01000016">
    <property type="protein sequence ID" value="KGN30809.1"/>
    <property type="molecule type" value="Genomic_DNA"/>
</dbReference>
<name>A0A0A0J285_9MICO</name>
<evidence type="ECO:0000313" key="1">
    <source>
        <dbReference type="EMBL" id="KGN30809.1"/>
    </source>
</evidence>
<protein>
    <submittedName>
        <fullName evidence="1">Uncharacterized protein</fullName>
    </submittedName>
</protein>
<proteinExistence type="predicted"/>
<accession>A0A0A0J285</accession>
<dbReference type="Proteomes" id="UP000030002">
    <property type="component" value="Unassembled WGS sequence"/>
</dbReference>
<keyword evidence="2" id="KW-1185">Reference proteome</keyword>
<evidence type="ECO:0000313" key="2">
    <source>
        <dbReference type="Proteomes" id="UP000030002"/>
    </source>
</evidence>
<sequence length="288" mass="30159">MATALLVLAAGALTGCGESVQSAPNPQRPSPTHQVVEPDALVAGRGMLMQKSADGPIEFCTGAVAESYPPQCGGPRIVGDVDWNVLQTERSGGVTWTNGDVWGVGRFDASGGEGGTFTLDRPLSQRPPEGHVAPSAQTPDFPQLCDDPYAGGGRPGAGSAEQQNALSIRLEEVDGYIGSWVSDGQSMFNVLVTGDASQVHKELRAIWPGGLCVEQRDAATLKDVQAAQDALAKALPGLLMTGGRGDGTLEVQVTLLDRATLDKVLETVEPWLEPQDLRMASTFQPLTG</sequence>
<dbReference type="AlphaFoldDB" id="A0A0A0J285"/>
<comment type="caution">
    <text evidence="1">The sequence shown here is derived from an EMBL/GenBank/DDBJ whole genome shotgun (WGS) entry which is preliminary data.</text>
</comment>
<dbReference type="eggNOG" id="ENOG5033H0F">
    <property type="taxonomic scope" value="Bacteria"/>
</dbReference>
<reference evidence="1 2" key="1">
    <citation type="submission" date="2013-08" db="EMBL/GenBank/DDBJ databases">
        <title>The genome sequence of Knoellia sinensis.</title>
        <authorList>
            <person name="Zhu W."/>
            <person name="Wang G."/>
        </authorList>
    </citation>
    <scope>NUCLEOTIDE SEQUENCE [LARGE SCALE GENOMIC DNA]</scope>
    <source>
        <strain evidence="1 2">KCTC 19936</strain>
    </source>
</reference>